<gene>
    <name evidence="7 9" type="primary">pepT</name>
    <name evidence="9" type="ORF">V8N49_17830</name>
</gene>
<reference evidence="9 10" key="1">
    <citation type="submission" date="2024-02" db="EMBL/GenBank/DDBJ databases">
        <title>First report Erwinia aphidicola in onion in Chile.</title>
        <authorList>
            <person name="Valenzuela M."/>
            <person name="Pena M."/>
            <person name="Dutta B."/>
        </authorList>
    </citation>
    <scope>NUCLEOTIDE SEQUENCE [LARGE SCALE GENOMIC DNA]</scope>
    <source>
        <strain evidence="9 10">QCJ3A</strain>
    </source>
</reference>
<dbReference type="InterPro" id="IPR001261">
    <property type="entry name" value="ArgE/DapE_CS"/>
</dbReference>
<comment type="cofactor">
    <cofactor evidence="7">
        <name>Zn(2+)</name>
        <dbReference type="ChEBI" id="CHEBI:29105"/>
    </cofactor>
    <text evidence="7">Binds 2 Zn(2+) ions per subunit.</text>
</comment>
<feature type="active site" description="Proton acceptor" evidence="7">
    <location>
        <position position="173"/>
    </location>
</feature>
<keyword evidence="5 7" id="KW-0862">Zinc</keyword>
<dbReference type="InterPro" id="IPR036264">
    <property type="entry name" value="Bact_exopeptidase_dim_dom"/>
</dbReference>
<keyword evidence="2 7" id="KW-0645">Protease</keyword>
<dbReference type="EC" id="3.4.11.4" evidence="7"/>
<dbReference type="Gene3D" id="3.40.630.10">
    <property type="entry name" value="Zn peptidases"/>
    <property type="match status" value="1"/>
</dbReference>
<organism evidence="9 10">
    <name type="scientific">Erwinia aphidicola</name>
    <dbReference type="NCBI Taxonomy" id="68334"/>
    <lineage>
        <taxon>Bacteria</taxon>
        <taxon>Pseudomonadati</taxon>
        <taxon>Pseudomonadota</taxon>
        <taxon>Gammaproteobacteria</taxon>
        <taxon>Enterobacterales</taxon>
        <taxon>Erwiniaceae</taxon>
        <taxon>Erwinia</taxon>
    </lineage>
</organism>
<evidence type="ECO:0000313" key="9">
    <source>
        <dbReference type="EMBL" id="MEI2683510.1"/>
    </source>
</evidence>
<keyword evidence="10" id="KW-1185">Reference proteome</keyword>
<dbReference type="PIRSF" id="PIRSF037215">
    <property type="entry name" value="Peptidase_M20B"/>
    <property type="match status" value="1"/>
</dbReference>
<evidence type="ECO:0000256" key="3">
    <source>
        <dbReference type="ARBA" id="ARBA00022723"/>
    </source>
</evidence>
<evidence type="ECO:0000256" key="2">
    <source>
        <dbReference type="ARBA" id="ARBA00022670"/>
    </source>
</evidence>
<evidence type="ECO:0000313" key="10">
    <source>
        <dbReference type="Proteomes" id="UP001306592"/>
    </source>
</evidence>
<dbReference type="InterPro" id="IPR002933">
    <property type="entry name" value="Peptidase_M20"/>
</dbReference>
<dbReference type="GO" id="GO:0045148">
    <property type="term" value="F:tripeptide aminopeptidase activity"/>
    <property type="evidence" value="ECO:0007669"/>
    <property type="project" value="UniProtKB-EC"/>
</dbReference>
<evidence type="ECO:0000256" key="5">
    <source>
        <dbReference type="ARBA" id="ARBA00022833"/>
    </source>
</evidence>
<evidence type="ECO:0000259" key="8">
    <source>
        <dbReference type="Pfam" id="PF07687"/>
    </source>
</evidence>
<dbReference type="Pfam" id="PF01546">
    <property type="entry name" value="Peptidase_M20"/>
    <property type="match status" value="1"/>
</dbReference>
<feature type="binding site" evidence="7">
    <location>
        <position position="78"/>
    </location>
    <ligand>
        <name>Zn(2+)</name>
        <dbReference type="ChEBI" id="CHEBI:29105"/>
        <label>1</label>
    </ligand>
</feature>
<dbReference type="CDD" id="cd03892">
    <property type="entry name" value="M20_peptT"/>
    <property type="match status" value="1"/>
</dbReference>
<dbReference type="EMBL" id="JBANEI010000014">
    <property type="protein sequence ID" value="MEI2683510.1"/>
    <property type="molecule type" value="Genomic_DNA"/>
</dbReference>
<feature type="active site" evidence="7">
    <location>
        <position position="80"/>
    </location>
</feature>
<keyword evidence="4 7" id="KW-0378">Hydrolase</keyword>
<dbReference type="HAMAP" id="MF_00550">
    <property type="entry name" value="Aminopeptidase_M20"/>
    <property type="match status" value="1"/>
</dbReference>
<dbReference type="NCBIfam" id="NF003976">
    <property type="entry name" value="PRK05469.1"/>
    <property type="match status" value="1"/>
</dbReference>
<evidence type="ECO:0000256" key="1">
    <source>
        <dbReference type="ARBA" id="ARBA00009692"/>
    </source>
</evidence>
<dbReference type="InterPro" id="IPR010161">
    <property type="entry name" value="Peptidase_M20B"/>
</dbReference>
<comment type="subcellular location">
    <subcellularLocation>
        <location evidence="7">Cytoplasm</location>
    </subcellularLocation>
</comment>
<feature type="binding site" evidence="7">
    <location>
        <position position="196"/>
    </location>
    <ligand>
        <name>Zn(2+)</name>
        <dbReference type="ChEBI" id="CHEBI:29105"/>
        <label>1</label>
    </ligand>
</feature>
<feature type="binding site" evidence="7">
    <location>
        <position position="379"/>
    </location>
    <ligand>
        <name>Zn(2+)</name>
        <dbReference type="ChEBI" id="CHEBI:29105"/>
        <label>2</label>
    </ligand>
</feature>
<comment type="similarity">
    <text evidence="1 7">Belongs to the peptidase M20B family.</text>
</comment>
<protein>
    <recommendedName>
        <fullName evidence="7">Peptidase T</fullName>
        <ecNumber evidence="7">3.4.11.4</ecNumber>
    </recommendedName>
    <alternativeName>
        <fullName evidence="7">Aminotripeptidase</fullName>
        <shortName evidence="7">Tripeptidase</shortName>
    </alternativeName>
    <alternativeName>
        <fullName evidence="7">Tripeptide aminopeptidase</fullName>
    </alternativeName>
</protein>
<keyword evidence="6 7" id="KW-0482">Metalloprotease</keyword>
<dbReference type="InterPro" id="IPR011650">
    <property type="entry name" value="Peptidase_M20_dimer"/>
</dbReference>
<comment type="caution">
    <text evidence="9">The sequence shown here is derived from an EMBL/GenBank/DDBJ whole genome shotgun (WGS) entry which is preliminary data.</text>
</comment>
<dbReference type="SUPFAM" id="SSF53187">
    <property type="entry name" value="Zn-dependent exopeptidases"/>
    <property type="match status" value="1"/>
</dbReference>
<comment type="function">
    <text evidence="7">Cleaves the N-terminal amino acid of tripeptides.</text>
</comment>
<feature type="domain" description="Peptidase M20 dimerisation" evidence="8">
    <location>
        <begin position="205"/>
        <end position="307"/>
    </location>
</feature>
<dbReference type="SUPFAM" id="SSF55031">
    <property type="entry name" value="Bacterial exopeptidase dimerisation domain"/>
    <property type="match status" value="1"/>
</dbReference>
<keyword evidence="3 7" id="KW-0479">Metal-binding</keyword>
<dbReference type="Gene3D" id="3.30.70.360">
    <property type="match status" value="1"/>
</dbReference>
<feature type="binding site" evidence="7">
    <location>
        <position position="140"/>
    </location>
    <ligand>
        <name>Zn(2+)</name>
        <dbReference type="ChEBI" id="CHEBI:29105"/>
        <label>2</label>
    </ligand>
</feature>
<dbReference type="PANTHER" id="PTHR42994:SF1">
    <property type="entry name" value="PEPTIDASE T"/>
    <property type="match status" value="1"/>
</dbReference>
<name>A0ABU8DJ24_ERWAP</name>
<dbReference type="NCBIfam" id="NF009920">
    <property type="entry name" value="PRK13381.1"/>
    <property type="match status" value="1"/>
</dbReference>
<keyword evidence="7" id="KW-0963">Cytoplasm</keyword>
<dbReference type="Proteomes" id="UP001306592">
    <property type="component" value="Unassembled WGS sequence"/>
</dbReference>
<evidence type="ECO:0000256" key="4">
    <source>
        <dbReference type="ARBA" id="ARBA00022801"/>
    </source>
</evidence>
<evidence type="ECO:0000256" key="7">
    <source>
        <dbReference type="HAMAP-Rule" id="MF_00550"/>
    </source>
</evidence>
<evidence type="ECO:0000256" key="6">
    <source>
        <dbReference type="ARBA" id="ARBA00023049"/>
    </source>
</evidence>
<dbReference type="Pfam" id="PF07687">
    <property type="entry name" value="M20_dimer"/>
    <property type="match status" value="1"/>
</dbReference>
<dbReference type="NCBIfam" id="TIGR01882">
    <property type="entry name" value="peptidase-T"/>
    <property type="match status" value="1"/>
</dbReference>
<keyword evidence="7 9" id="KW-0031">Aminopeptidase</keyword>
<feature type="binding site" evidence="7">
    <location>
        <position position="140"/>
    </location>
    <ligand>
        <name>Zn(2+)</name>
        <dbReference type="ChEBI" id="CHEBI:29105"/>
        <label>1</label>
    </ligand>
</feature>
<comment type="catalytic activity">
    <reaction evidence="7">
        <text>Release of the N-terminal residue from a tripeptide.</text>
        <dbReference type="EC" id="3.4.11.4"/>
    </reaction>
</comment>
<proteinExistence type="inferred from homology"/>
<sequence>MNNLLNRFLNYVSVESQSKVNVRQIPSSEGQLRLAQILCEELRALGMQDIRCSKQGIVMATLPSNVSWPTPAIGFISHMDTSPDFTAKNVNPQVIENYRGGDIALGVGDEILSPVMFPVLHELIGHTLITTDGKTLLGADDKAGIAEIMTALAHLTQGGVEHGEVRVAFTPDEEIGKGIHNFDVAAFGADWAYTVDGGGMGEFEYENFNAASVTVKITGNNVHPGTAKGVMVNALDVAMRFHRELPEDEVPEKTAGYEGFYHLHGIKGAVDRAELHYIVRDFSRSGFSQRKQLLAEIAARLEQTLPAAAGIELLVEDSYYNMREKVEACPQSIELALQAMRDCDITPQVKPIRGGTDGAQLSFMGLPCPNLFTGGYNYHGRHEFASLDNMERAVQVIVRIAALAAEQAKTAGSAG</sequence>
<dbReference type="PROSITE" id="PS00759">
    <property type="entry name" value="ARGE_DAPE_CPG2_2"/>
    <property type="match status" value="1"/>
</dbReference>
<accession>A0ABU8DJ24</accession>
<dbReference type="PROSITE" id="PS00758">
    <property type="entry name" value="ARGE_DAPE_CPG2_1"/>
    <property type="match status" value="1"/>
</dbReference>
<dbReference type="RefSeq" id="WP_099754443.1">
    <property type="nucleotide sequence ID" value="NZ_CAKKMT010000011.1"/>
</dbReference>
<dbReference type="PANTHER" id="PTHR42994">
    <property type="entry name" value="PEPTIDASE T"/>
    <property type="match status" value="1"/>
</dbReference>
<feature type="binding site" evidence="7">
    <location>
        <position position="174"/>
    </location>
    <ligand>
        <name>Zn(2+)</name>
        <dbReference type="ChEBI" id="CHEBI:29105"/>
        <label>2</label>
    </ligand>
</feature>